<dbReference type="InterPro" id="IPR015947">
    <property type="entry name" value="PUA-like_sf"/>
</dbReference>
<dbReference type="InterPro" id="IPR046887">
    <property type="entry name" value="RsmE_PUA-like"/>
</dbReference>
<feature type="domain" description="Ribosomal RNA small subunit methyltransferase E methyltransferase" evidence="11">
    <location>
        <begin position="71"/>
        <end position="226"/>
    </location>
</feature>
<accession>A0A382KEM8</accession>
<dbReference type="InterPro" id="IPR006700">
    <property type="entry name" value="RsmE"/>
</dbReference>
<dbReference type="Pfam" id="PF20260">
    <property type="entry name" value="PUA_4"/>
    <property type="match status" value="1"/>
</dbReference>
<evidence type="ECO:0000256" key="2">
    <source>
        <dbReference type="ARBA" id="ARBA00005528"/>
    </source>
</evidence>
<dbReference type="GO" id="GO:0070475">
    <property type="term" value="P:rRNA base methylation"/>
    <property type="evidence" value="ECO:0007669"/>
    <property type="project" value="TreeGrafter"/>
</dbReference>
<dbReference type="PANTHER" id="PTHR30027:SF3">
    <property type="entry name" value="16S RRNA (URACIL(1498)-N(3))-METHYLTRANSFERASE"/>
    <property type="match status" value="1"/>
</dbReference>
<dbReference type="EMBL" id="UINC01079969">
    <property type="protein sequence ID" value="SVC22476.1"/>
    <property type="molecule type" value="Genomic_DNA"/>
</dbReference>
<dbReference type="SUPFAM" id="SSF75217">
    <property type="entry name" value="alpha/beta knot"/>
    <property type="match status" value="1"/>
</dbReference>
<evidence type="ECO:0000256" key="3">
    <source>
        <dbReference type="ARBA" id="ARBA00012328"/>
    </source>
</evidence>
<dbReference type="EC" id="2.1.1.193" evidence="3"/>
<comment type="catalytic activity">
    <reaction evidence="10">
        <text>uridine(1498) in 16S rRNA + S-adenosyl-L-methionine = N(3)-methyluridine(1498) in 16S rRNA + S-adenosyl-L-homocysteine + H(+)</text>
        <dbReference type="Rhea" id="RHEA:42920"/>
        <dbReference type="Rhea" id="RHEA-COMP:10283"/>
        <dbReference type="Rhea" id="RHEA-COMP:10284"/>
        <dbReference type="ChEBI" id="CHEBI:15378"/>
        <dbReference type="ChEBI" id="CHEBI:57856"/>
        <dbReference type="ChEBI" id="CHEBI:59789"/>
        <dbReference type="ChEBI" id="CHEBI:65315"/>
        <dbReference type="ChEBI" id="CHEBI:74502"/>
        <dbReference type="EC" id="2.1.1.193"/>
    </reaction>
</comment>
<keyword evidence="4" id="KW-0963">Cytoplasm</keyword>
<dbReference type="SUPFAM" id="SSF88697">
    <property type="entry name" value="PUA domain-like"/>
    <property type="match status" value="1"/>
</dbReference>
<dbReference type="CDD" id="cd18084">
    <property type="entry name" value="RsmE-like"/>
    <property type="match status" value="1"/>
</dbReference>
<evidence type="ECO:0000256" key="4">
    <source>
        <dbReference type="ARBA" id="ARBA00022490"/>
    </source>
</evidence>
<dbReference type="Gene3D" id="2.40.240.20">
    <property type="entry name" value="Hypothetical PUA domain-like, domain 1"/>
    <property type="match status" value="1"/>
</dbReference>
<keyword evidence="7" id="KW-0808">Transferase</keyword>
<dbReference type="PANTHER" id="PTHR30027">
    <property type="entry name" value="RIBOSOMAL RNA SMALL SUBUNIT METHYLTRANSFERASE E"/>
    <property type="match status" value="1"/>
</dbReference>
<dbReference type="Pfam" id="PF04452">
    <property type="entry name" value="Methyltrans_RNA"/>
    <property type="match status" value="1"/>
</dbReference>
<evidence type="ECO:0000256" key="1">
    <source>
        <dbReference type="ARBA" id="ARBA00004496"/>
    </source>
</evidence>
<evidence type="ECO:0000256" key="6">
    <source>
        <dbReference type="ARBA" id="ARBA00022603"/>
    </source>
</evidence>
<feature type="non-terminal residue" evidence="13">
    <location>
        <position position="1"/>
    </location>
</feature>
<reference evidence="13" key="1">
    <citation type="submission" date="2018-05" db="EMBL/GenBank/DDBJ databases">
        <authorList>
            <person name="Lanie J.A."/>
            <person name="Ng W.-L."/>
            <person name="Kazmierczak K.M."/>
            <person name="Andrzejewski T.M."/>
            <person name="Davidsen T.M."/>
            <person name="Wayne K.J."/>
            <person name="Tettelin H."/>
            <person name="Glass J.I."/>
            <person name="Rusch D."/>
            <person name="Podicherti R."/>
            <person name="Tsui H.-C.T."/>
            <person name="Winkler M.E."/>
        </authorList>
    </citation>
    <scope>NUCLEOTIDE SEQUENCE</scope>
</reference>
<evidence type="ECO:0000259" key="11">
    <source>
        <dbReference type="Pfam" id="PF04452"/>
    </source>
</evidence>
<gene>
    <name evidence="13" type="ORF">METZ01_LOCUS275330</name>
</gene>
<sequence length="231" mass="26478">VQFFYSENIDNDFIILEGEEMNHCTKSLRKKVGDLICVIDGSGGCYTCEIINIDFKICKLLIINKKIINKKNKVHLFISPTKNHKRIEWMLEKIVEIGVDRITFLICENSIRKTVNLKRLNKIALSAMKQTQNYFLPIIDDCLSFKDAFDIIESQAKYIAHLCYDNIPLLSKSIKNNNTKCIFIGPEGDFTNNEVSYALKQNFIEVSLGKSRLRTETSGIVSTIILNLDNE</sequence>
<organism evidence="13">
    <name type="scientific">marine metagenome</name>
    <dbReference type="NCBI Taxonomy" id="408172"/>
    <lineage>
        <taxon>unclassified sequences</taxon>
        <taxon>metagenomes</taxon>
        <taxon>ecological metagenomes</taxon>
    </lineage>
</organism>
<keyword evidence="8" id="KW-0949">S-adenosyl-L-methionine</keyword>
<name>A0A382KEM8_9ZZZZ</name>
<evidence type="ECO:0000256" key="9">
    <source>
        <dbReference type="ARBA" id="ARBA00025699"/>
    </source>
</evidence>
<dbReference type="GO" id="GO:0070042">
    <property type="term" value="F:rRNA (uridine-N3-)-methyltransferase activity"/>
    <property type="evidence" value="ECO:0007669"/>
    <property type="project" value="TreeGrafter"/>
</dbReference>
<comment type="subcellular location">
    <subcellularLocation>
        <location evidence="1">Cytoplasm</location>
    </subcellularLocation>
</comment>
<comment type="function">
    <text evidence="9">Specifically methylates the N3 position of the uracil ring of uridine 1498 (m3U1498) in 16S rRNA. Acts on the fully assembled 30S ribosomal subunit.</text>
</comment>
<dbReference type="NCBIfam" id="TIGR00046">
    <property type="entry name" value="RsmE family RNA methyltransferase"/>
    <property type="match status" value="1"/>
</dbReference>
<evidence type="ECO:0000256" key="5">
    <source>
        <dbReference type="ARBA" id="ARBA00022552"/>
    </source>
</evidence>
<protein>
    <recommendedName>
        <fullName evidence="3">16S rRNA (uracil(1498)-N(3))-methyltransferase</fullName>
        <ecNumber evidence="3">2.1.1.193</ecNumber>
    </recommendedName>
</protein>
<evidence type="ECO:0000259" key="12">
    <source>
        <dbReference type="Pfam" id="PF20260"/>
    </source>
</evidence>
<evidence type="ECO:0000313" key="13">
    <source>
        <dbReference type="EMBL" id="SVC22476.1"/>
    </source>
</evidence>
<dbReference type="GO" id="GO:0005737">
    <property type="term" value="C:cytoplasm"/>
    <property type="evidence" value="ECO:0007669"/>
    <property type="project" value="UniProtKB-SubCell"/>
</dbReference>
<dbReference type="InterPro" id="IPR046886">
    <property type="entry name" value="RsmE_MTase_dom"/>
</dbReference>
<proteinExistence type="inferred from homology"/>
<evidence type="ECO:0000256" key="8">
    <source>
        <dbReference type="ARBA" id="ARBA00022691"/>
    </source>
</evidence>
<dbReference type="AlphaFoldDB" id="A0A382KEM8"/>
<dbReference type="InterPro" id="IPR029028">
    <property type="entry name" value="Alpha/beta_knot_MTases"/>
</dbReference>
<evidence type="ECO:0000256" key="7">
    <source>
        <dbReference type="ARBA" id="ARBA00022679"/>
    </source>
</evidence>
<dbReference type="InterPro" id="IPR029026">
    <property type="entry name" value="tRNA_m1G_MTases_N"/>
</dbReference>
<feature type="domain" description="Ribosomal RNA small subunit methyltransferase E PUA-like" evidence="12">
    <location>
        <begin position="16"/>
        <end position="62"/>
    </location>
</feature>
<comment type="similarity">
    <text evidence="2">Belongs to the RNA methyltransferase RsmE family.</text>
</comment>
<dbReference type="PIRSF" id="PIRSF015601">
    <property type="entry name" value="MTase_slr0722"/>
    <property type="match status" value="1"/>
</dbReference>
<keyword evidence="6" id="KW-0489">Methyltransferase</keyword>
<evidence type="ECO:0000256" key="10">
    <source>
        <dbReference type="ARBA" id="ARBA00047944"/>
    </source>
</evidence>
<dbReference type="Gene3D" id="3.40.1280.10">
    <property type="match status" value="1"/>
</dbReference>
<keyword evidence="5" id="KW-0698">rRNA processing</keyword>